<dbReference type="Proteomes" id="UP000438288">
    <property type="component" value="Unassembled WGS sequence"/>
</dbReference>
<comment type="caution">
    <text evidence="4">The sequence shown here is derived from an EMBL/GenBank/DDBJ whole genome shotgun (WGS) entry which is preliminary data.</text>
</comment>
<evidence type="ECO:0000313" key="3">
    <source>
        <dbReference type="EMBL" id="KAB6338891.1"/>
    </source>
</evidence>
<evidence type="ECO:0000256" key="1">
    <source>
        <dbReference type="SAM" id="Coils"/>
    </source>
</evidence>
<name>A0A174DY09_9BACE</name>
<reference evidence="3 6" key="3">
    <citation type="journal article" date="2019" name="Nat. Med.">
        <title>A library of human gut bacterial isolates paired with longitudinal multiomics data enables mechanistic microbiome research.</title>
        <authorList>
            <person name="Poyet M."/>
            <person name="Groussin M."/>
            <person name="Gibbons S.M."/>
            <person name="Avila-Pacheco J."/>
            <person name="Jiang X."/>
            <person name="Kearney S.M."/>
            <person name="Perrotta A.R."/>
            <person name="Berdy B."/>
            <person name="Zhao S."/>
            <person name="Lieberman T.D."/>
            <person name="Swanson P.K."/>
            <person name="Smith M."/>
            <person name="Roesemann S."/>
            <person name="Alexander J.E."/>
            <person name="Rich S.A."/>
            <person name="Livny J."/>
            <person name="Vlamakis H."/>
            <person name="Clish C."/>
            <person name="Bullock K."/>
            <person name="Deik A."/>
            <person name="Scott J."/>
            <person name="Pierce K.A."/>
            <person name="Xavier R.J."/>
            <person name="Alm E.J."/>
        </authorList>
    </citation>
    <scope>NUCLEOTIDE SEQUENCE [LARGE SCALE GENOMIC DNA]</scope>
    <source>
        <strain evidence="3 6">BIOML-A16</strain>
    </source>
</reference>
<evidence type="ECO:0000313" key="4">
    <source>
        <dbReference type="EMBL" id="OUQ67435.1"/>
    </source>
</evidence>
<evidence type="ECO:0000313" key="6">
    <source>
        <dbReference type="Proteomes" id="UP000438288"/>
    </source>
</evidence>
<organism evidence="4 5">
    <name type="scientific">Bacteroides xylanisolvens</name>
    <dbReference type="NCBI Taxonomy" id="371601"/>
    <lineage>
        <taxon>Bacteria</taxon>
        <taxon>Pseudomonadati</taxon>
        <taxon>Bacteroidota</taxon>
        <taxon>Bacteroidia</taxon>
        <taxon>Bacteroidales</taxon>
        <taxon>Bacteroidaceae</taxon>
        <taxon>Bacteroides</taxon>
    </lineage>
</organism>
<feature type="coiled-coil region" evidence="1">
    <location>
        <begin position="85"/>
        <end position="126"/>
    </location>
</feature>
<dbReference type="GeneID" id="29454349"/>
<evidence type="ECO:0000313" key="5">
    <source>
        <dbReference type="Proteomes" id="UP000196036"/>
    </source>
</evidence>
<keyword evidence="1" id="KW-0175">Coiled coil</keyword>
<feature type="region of interest" description="Disordered" evidence="2">
    <location>
        <begin position="192"/>
        <end position="222"/>
    </location>
</feature>
<feature type="compositionally biased region" description="Basic and acidic residues" evidence="2">
    <location>
        <begin position="192"/>
        <end position="204"/>
    </location>
</feature>
<accession>A0A174DY09</accession>
<reference evidence="5" key="1">
    <citation type="submission" date="2017-04" db="EMBL/GenBank/DDBJ databases">
        <title>Function of individual gut microbiota members based on whole genome sequencing of pure cultures obtained from chicken caecum.</title>
        <authorList>
            <person name="Medvecky M."/>
            <person name="Cejkova D."/>
            <person name="Polansky O."/>
            <person name="Karasova D."/>
            <person name="Kubasova T."/>
            <person name="Cizek A."/>
            <person name="Rychlik I."/>
        </authorList>
    </citation>
    <scope>NUCLEOTIDE SEQUENCE [LARGE SCALE GENOMIC DNA]</scope>
    <source>
        <strain evidence="5">An109</strain>
    </source>
</reference>
<dbReference type="RefSeq" id="WP_004300209.1">
    <property type="nucleotide sequence ID" value="NZ_CABKPA010000034.1"/>
</dbReference>
<protein>
    <submittedName>
        <fullName evidence="4">Uncharacterized protein</fullName>
    </submittedName>
</protein>
<sequence length="222" mass="26233">MIANLRNYEPETIEFVVPDSIREKFPPVLFQGSTNVDELIKLVNEHFNATFPESEVTQRLLDEFEISEIREEYCIKQENEVPKRERELLEAIERAKKIKSDAQDRLASIKTEIKDLAAEVKKGTREYHLSSKNTIRFALDGYFLYYSWVNGEFKLVKAEKIPDWDKRSLWAQEDRNRKAMLDLFGIEYPEVERPIDDTEDYGDKFEEDLSDKLPEEEPEDDE</sequence>
<dbReference type="AlphaFoldDB" id="A0A174DY09"/>
<gene>
    <name evidence="4" type="ORF">B5E52_12580</name>
    <name evidence="3" type="ORF">GAZ43_13100</name>
</gene>
<dbReference type="EMBL" id="WDCP01000028">
    <property type="protein sequence ID" value="KAB6338891.1"/>
    <property type="molecule type" value="Genomic_DNA"/>
</dbReference>
<dbReference type="EMBL" id="NFLW01000023">
    <property type="protein sequence ID" value="OUQ67435.1"/>
    <property type="molecule type" value="Genomic_DNA"/>
</dbReference>
<proteinExistence type="predicted"/>
<reference evidence="4" key="2">
    <citation type="journal article" date="2018" name="BMC Genomics">
        <title>Whole genome sequencing and function prediction of 133 gut anaerobes isolated from chicken caecum in pure cultures.</title>
        <authorList>
            <person name="Medvecky M."/>
            <person name="Cejkova D."/>
            <person name="Polansky O."/>
            <person name="Karasova D."/>
            <person name="Kubasova T."/>
            <person name="Cizek A."/>
            <person name="Rychlik I."/>
        </authorList>
    </citation>
    <scope>NUCLEOTIDE SEQUENCE</scope>
    <source>
        <strain evidence="4">An109</strain>
    </source>
</reference>
<evidence type="ECO:0000256" key="2">
    <source>
        <dbReference type="SAM" id="MobiDB-lite"/>
    </source>
</evidence>
<dbReference type="Proteomes" id="UP000196036">
    <property type="component" value="Unassembled WGS sequence"/>
</dbReference>